<feature type="transmembrane region" description="Helical" evidence="1">
    <location>
        <begin position="21"/>
        <end position="44"/>
    </location>
</feature>
<evidence type="ECO:0000313" key="2">
    <source>
        <dbReference type="EMBL" id="KAA1256868.1"/>
    </source>
</evidence>
<comment type="caution">
    <text evidence="2">The sequence shown here is derived from an EMBL/GenBank/DDBJ whole genome shotgun (WGS) entry which is preliminary data.</text>
</comment>
<keyword evidence="1" id="KW-0812">Transmembrane</keyword>
<evidence type="ECO:0000256" key="1">
    <source>
        <dbReference type="SAM" id="Phobius"/>
    </source>
</evidence>
<proteinExistence type="predicted"/>
<sequence length="123" mass="13599">MHKMESESTAEHELLAWVKKLVWLSTAILTVMAVLLIALVALLIPKLERAVSTTERVEARFQSFADEVQPVVGAGAGKAVEAITQMDANDCLKPRPTAPTKLYRAIGERAKRFLDRDKADPKD</sequence>
<dbReference type="EMBL" id="VRLW01000017">
    <property type="protein sequence ID" value="KAA1256868.1"/>
    <property type="molecule type" value="Genomic_DNA"/>
</dbReference>
<keyword evidence="1" id="KW-0472">Membrane</keyword>
<keyword evidence="1" id="KW-1133">Transmembrane helix</keyword>
<dbReference type="Proteomes" id="UP000322699">
    <property type="component" value="Unassembled WGS sequence"/>
</dbReference>
<keyword evidence="3" id="KW-1185">Reference proteome</keyword>
<protein>
    <submittedName>
        <fullName evidence="2">Uncharacterized protein</fullName>
    </submittedName>
</protein>
<name>A0A5B1C707_9BACT</name>
<dbReference type="AlphaFoldDB" id="A0A5B1C707"/>
<organism evidence="2 3">
    <name type="scientific">Rubripirellula obstinata</name>
    <dbReference type="NCBI Taxonomy" id="406547"/>
    <lineage>
        <taxon>Bacteria</taxon>
        <taxon>Pseudomonadati</taxon>
        <taxon>Planctomycetota</taxon>
        <taxon>Planctomycetia</taxon>
        <taxon>Pirellulales</taxon>
        <taxon>Pirellulaceae</taxon>
        <taxon>Rubripirellula</taxon>
    </lineage>
</organism>
<accession>A0A5B1C707</accession>
<evidence type="ECO:0000313" key="3">
    <source>
        <dbReference type="Proteomes" id="UP000322699"/>
    </source>
</evidence>
<gene>
    <name evidence="2" type="ORF">LF1_58450</name>
</gene>
<reference evidence="2 3" key="1">
    <citation type="submission" date="2019-08" db="EMBL/GenBank/DDBJ databases">
        <title>Deep-cultivation of Planctomycetes and their phenomic and genomic characterization uncovers novel biology.</title>
        <authorList>
            <person name="Wiegand S."/>
            <person name="Jogler M."/>
            <person name="Boedeker C."/>
            <person name="Pinto D."/>
            <person name="Vollmers J."/>
            <person name="Rivas-Marin E."/>
            <person name="Kohn T."/>
            <person name="Peeters S.H."/>
            <person name="Heuer A."/>
            <person name="Rast P."/>
            <person name="Oberbeckmann S."/>
            <person name="Bunk B."/>
            <person name="Jeske O."/>
            <person name="Meyerdierks A."/>
            <person name="Storesund J.E."/>
            <person name="Kallscheuer N."/>
            <person name="Luecker S."/>
            <person name="Lage O.M."/>
            <person name="Pohl T."/>
            <person name="Merkel B.J."/>
            <person name="Hornburger P."/>
            <person name="Mueller R.-W."/>
            <person name="Bruemmer F."/>
            <person name="Labrenz M."/>
            <person name="Spormann A.M."/>
            <person name="Op Den Camp H."/>
            <person name="Overmann J."/>
            <person name="Amann R."/>
            <person name="Jetten M.S.M."/>
            <person name="Mascher T."/>
            <person name="Medema M.H."/>
            <person name="Devos D.P."/>
            <person name="Kaster A.-K."/>
            <person name="Ovreas L."/>
            <person name="Rohde M."/>
            <person name="Galperin M.Y."/>
            <person name="Jogler C."/>
        </authorList>
    </citation>
    <scope>NUCLEOTIDE SEQUENCE [LARGE SCALE GENOMIC DNA]</scope>
    <source>
        <strain evidence="2 3">LF1</strain>
    </source>
</reference>